<evidence type="ECO:0000313" key="2">
    <source>
        <dbReference type="EnsemblPlants" id="Bo6g001050.1"/>
    </source>
</evidence>
<dbReference type="OMA" id="KKSPRQW"/>
<dbReference type="AlphaFoldDB" id="A0A0D3CNI4"/>
<protein>
    <recommendedName>
        <fullName evidence="1">Reverse transcriptase Ty1/copia-type domain-containing protein</fullName>
    </recommendedName>
</protein>
<evidence type="ECO:0000259" key="1">
    <source>
        <dbReference type="Pfam" id="PF07727"/>
    </source>
</evidence>
<evidence type="ECO:0000313" key="3">
    <source>
        <dbReference type="Proteomes" id="UP000032141"/>
    </source>
</evidence>
<reference evidence="2" key="2">
    <citation type="submission" date="2015-03" db="UniProtKB">
        <authorList>
            <consortium name="EnsemblPlants"/>
        </authorList>
    </citation>
    <scope>IDENTIFICATION</scope>
</reference>
<dbReference type="EnsemblPlants" id="Bo6g001050.1">
    <property type="protein sequence ID" value="Bo6g001050.1"/>
    <property type="gene ID" value="Bo6g001050"/>
</dbReference>
<name>A0A0D3CNI4_BRAOL</name>
<dbReference type="Pfam" id="PF07727">
    <property type="entry name" value="RVT_2"/>
    <property type="match status" value="1"/>
</dbReference>
<accession>A0A0D3CNI4</accession>
<dbReference type="eggNOG" id="KOG0017">
    <property type="taxonomic scope" value="Eukaryota"/>
</dbReference>
<sequence>MDVKTAFLHGDLEERILMEQPEGFILKGDEDKVCLLRKSLYGLKKSPRQWNLKFDGFMKKTEFYQK</sequence>
<reference evidence="2 3" key="1">
    <citation type="journal article" date="2014" name="Genome Biol.">
        <title>Transcriptome and methylome profiling reveals relics of genome dominance in the mesopolyploid Brassica oleracea.</title>
        <authorList>
            <person name="Parkin I.A."/>
            <person name="Koh C."/>
            <person name="Tang H."/>
            <person name="Robinson S.J."/>
            <person name="Kagale S."/>
            <person name="Clarke W.E."/>
            <person name="Town C.D."/>
            <person name="Nixon J."/>
            <person name="Krishnakumar V."/>
            <person name="Bidwell S.L."/>
            <person name="Denoeud F."/>
            <person name="Belcram H."/>
            <person name="Links M.G."/>
            <person name="Just J."/>
            <person name="Clarke C."/>
            <person name="Bender T."/>
            <person name="Huebert T."/>
            <person name="Mason A.S."/>
            <person name="Pires J.C."/>
            <person name="Barker G."/>
            <person name="Moore J."/>
            <person name="Walley P.G."/>
            <person name="Manoli S."/>
            <person name="Batley J."/>
            <person name="Edwards D."/>
            <person name="Nelson M.N."/>
            <person name="Wang X."/>
            <person name="Paterson A.H."/>
            <person name="King G."/>
            <person name="Bancroft I."/>
            <person name="Chalhoub B."/>
            <person name="Sharpe A.G."/>
        </authorList>
    </citation>
    <scope>NUCLEOTIDE SEQUENCE</scope>
    <source>
        <strain evidence="2 3">cv. TO1000</strain>
    </source>
</reference>
<feature type="domain" description="Reverse transcriptase Ty1/copia-type" evidence="1">
    <location>
        <begin position="1"/>
        <end position="65"/>
    </location>
</feature>
<dbReference type="InterPro" id="IPR013103">
    <property type="entry name" value="RVT_2"/>
</dbReference>
<keyword evidence="3" id="KW-1185">Reference proteome</keyword>
<dbReference type="Proteomes" id="UP000032141">
    <property type="component" value="Chromosome C6"/>
</dbReference>
<organism evidence="2 3">
    <name type="scientific">Brassica oleracea var. oleracea</name>
    <dbReference type="NCBI Taxonomy" id="109376"/>
    <lineage>
        <taxon>Eukaryota</taxon>
        <taxon>Viridiplantae</taxon>
        <taxon>Streptophyta</taxon>
        <taxon>Embryophyta</taxon>
        <taxon>Tracheophyta</taxon>
        <taxon>Spermatophyta</taxon>
        <taxon>Magnoliopsida</taxon>
        <taxon>eudicotyledons</taxon>
        <taxon>Gunneridae</taxon>
        <taxon>Pentapetalae</taxon>
        <taxon>rosids</taxon>
        <taxon>malvids</taxon>
        <taxon>Brassicales</taxon>
        <taxon>Brassicaceae</taxon>
        <taxon>Brassiceae</taxon>
        <taxon>Brassica</taxon>
    </lineage>
</organism>
<dbReference type="STRING" id="109376.A0A0D3CNI4"/>
<dbReference type="Gramene" id="Bo6g001050.1">
    <property type="protein sequence ID" value="Bo6g001050.1"/>
    <property type="gene ID" value="Bo6g001050"/>
</dbReference>
<proteinExistence type="predicted"/>
<dbReference type="HOGENOM" id="CLU_001650_10_5_1"/>